<organism evidence="1 2">
    <name type="scientific">Cicer arietinum</name>
    <name type="common">Chickpea</name>
    <name type="synonym">Garbanzo</name>
    <dbReference type="NCBI Taxonomy" id="3827"/>
    <lineage>
        <taxon>Eukaryota</taxon>
        <taxon>Viridiplantae</taxon>
        <taxon>Streptophyta</taxon>
        <taxon>Embryophyta</taxon>
        <taxon>Tracheophyta</taxon>
        <taxon>Spermatophyta</taxon>
        <taxon>Magnoliopsida</taxon>
        <taxon>eudicotyledons</taxon>
        <taxon>Gunneridae</taxon>
        <taxon>Pentapetalae</taxon>
        <taxon>rosids</taxon>
        <taxon>fabids</taxon>
        <taxon>Fabales</taxon>
        <taxon>Fabaceae</taxon>
        <taxon>Papilionoideae</taxon>
        <taxon>50 kb inversion clade</taxon>
        <taxon>NPAAA clade</taxon>
        <taxon>Hologalegina</taxon>
        <taxon>IRL clade</taxon>
        <taxon>Cicereae</taxon>
        <taxon>Cicer</taxon>
    </lineage>
</organism>
<sequence>MFDGEKGKLKLSVLNELRLDAYENSKLYKEITKNWHDKHITRREFKESDYVLLFNSRFKLFPSKLRSRWSWPFQIHKMFSFGAVDILSEATRVFIVSSQRLKHYVIGNPVEKMVNLILRFPT</sequence>
<accession>A0A1S2Z5F7</accession>
<dbReference type="Proteomes" id="UP000087171">
    <property type="component" value="Unplaced"/>
</dbReference>
<dbReference type="eggNOG" id="KOG0017">
    <property type="taxonomic scope" value="Eukaryota"/>
</dbReference>
<proteinExistence type="predicted"/>
<name>A0A1S2Z5F7_CICAR</name>
<dbReference type="OrthoDB" id="1741700at2759"/>
<keyword evidence="1" id="KW-1185">Reference proteome</keyword>
<evidence type="ECO:0000313" key="2">
    <source>
        <dbReference type="RefSeq" id="XP_004515402.1"/>
    </source>
</evidence>
<dbReference type="RefSeq" id="XP_004515402.1">
    <property type="nucleotide sequence ID" value="XM_004515345.1"/>
</dbReference>
<protein>
    <submittedName>
        <fullName evidence="2">Uncharacterized protein LOC101511965</fullName>
    </submittedName>
</protein>
<reference evidence="2" key="1">
    <citation type="submission" date="2025-08" db="UniProtKB">
        <authorList>
            <consortium name="RefSeq"/>
        </authorList>
    </citation>
    <scope>IDENTIFICATION</scope>
    <source>
        <tissue evidence="2">Etiolated seedlings</tissue>
    </source>
</reference>
<dbReference type="AlphaFoldDB" id="A0A1S2Z5F7"/>
<evidence type="ECO:0000313" key="1">
    <source>
        <dbReference type="Proteomes" id="UP000087171"/>
    </source>
</evidence>
<dbReference type="PaxDb" id="3827-XP_004515402.1"/>
<dbReference type="KEGG" id="cam:101511965"/>
<gene>
    <name evidence="2" type="primary">LOC101511965</name>
</gene>
<dbReference type="GeneID" id="101511965"/>